<protein>
    <recommendedName>
        <fullName evidence="2">Calcineurin-like phosphoesterase domain-containing protein</fullName>
    </recommendedName>
</protein>
<dbReference type="OrthoDB" id="783096at2759"/>
<dbReference type="SUPFAM" id="SSF56300">
    <property type="entry name" value="Metallo-dependent phosphatases"/>
    <property type="match status" value="1"/>
</dbReference>
<dbReference type="PANTHER" id="PTHR32440">
    <property type="entry name" value="PHOSPHATASE DCR2-RELATED-RELATED"/>
    <property type="match status" value="1"/>
</dbReference>
<evidence type="ECO:0000259" key="2">
    <source>
        <dbReference type="Pfam" id="PF00149"/>
    </source>
</evidence>
<dbReference type="Pfam" id="PF00149">
    <property type="entry name" value="Metallophos"/>
    <property type="match status" value="1"/>
</dbReference>
<sequence length="377" mass="42249">MNHLTSKLLGLLYILPLVFAVPASQTPLSVGILDPYPDKPKITFREDGSFKITVLSDLHFGENPWDDWGPEQDRKSLVLLRRVFREEQPDYVVINGDLVTGENTFKHNATLLIDQIIGPINEAGMPFSSIHGNHDNQRNISHMQEIQRELKVAKRTYTRAAPKGIGGEGGEGNYWVPIYKCTDDRIPVLILWFFDSRGGESLGENSRPVEDWVHPSVAKWIRSEVKAMKDAWGSMENVGALGFVHIPPFLVRSLQANLNSTVSPGLNADHMGDGSSQREGKDQAFWHALTTFIPNLQALVSGHDHGNEWCARERKKGVVFCFAKHSGHGGYGKPDWGFGVRNVVFEQFDTTSTFKTWIRMEDGEKKAILNIDAAFDP</sequence>
<dbReference type="CDD" id="cd07383">
    <property type="entry name" value="MPP_Dcr2"/>
    <property type="match status" value="1"/>
</dbReference>
<gene>
    <name evidence="3" type="ORF">PIIN_04967</name>
</gene>
<feature type="chain" id="PRO_5003469137" description="Calcineurin-like phosphoesterase domain-containing protein" evidence="1">
    <location>
        <begin position="21"/>
        <end position="377"/>
    </location>
</feature>
<dbReference type="eggNOG" id="KOG1432">
    <property type="taxonomic scope" value="Eukaryota"/>
</dbReference>
<dbReference type="Proteomes" id="UP000007148">
    <property type="component" value="Unassembled WGS sequence"/>
</dbReference>
<comment type="caution">
    <text evidence="3">The sequence shown here is derived from an EMBL/GenBank/DDBJ whole genome shotgun (WGS) entry which is preliminary data.</text>
</comment>
<dbReference type="OMA" id="HIVPMEY"/>
<dbReference type="HOGENOM" id="CLU_019692_1_1_1"/>
<dbReference type="InterPro" id="IPR029052">
    <property type="entry name" value="Metallo-depent_PP-like"/>
</dbReference>
<keyword evidence="1" id="KW-0732">Signal</keyword>
<dbReference type="InParanoid" id="G4TI91"/>
<name>G4TI91_SERID</name>
<feature type="domain" description="Calcineurin-like phosphoesterase" evidence="2">
    <location>
        <begin position="50"/>
        <end position="305"/>
    </location>
</feature>
<evidence type="ECO:0000256" key="1">
    <source>
        <dbReference type="SAM" id="SignalP"/>
    </source>
</evidence>
<accession>G4TI91</accession>
<dbReference type="InterPro" id="IPR004843">
    <property type="entry name" value="Calcineurin-like_PHP"/>
</dbReference>
<evidence type="ECO:0000313" key="4">
    <source>
        <dbReference type="Proteomes" id="UP000007148"/>
    </source>
</evidence>
<organism evidence="3 4">
    <name type="scientific">Serendipita indica (strain DSM 11827)</name>
    <name type="common">Root endophyte fungus</name>
    <name type="synonym">Piriformospora indica</name>
    <dbReference type="NCBI Taxonomy" id="1109443"/>
    <lineage>
        <taxon>Eukaryota</taxon>
        <taxon>Fungi</taxon>
        <taxon>Dikarya</taxon>
        <taxon>Basidiomycota</taxon>
        <taxon>Agaricomycotina</taxon>
        <taxon>Agaricomycetes</taxon>
        <taxon>Sebacinales</taxon>
        <taxon>Serendipitaceae</taxon>
        <taxon>Serendipita</taxon>
    </lineage>
</organism>
<dbReference type="STRING" id="1109443.G4TI91"/>
<keyword evidence="4" id="KW-1185">Reference proteome</keyword>
<dbReference type="PANTHER" id="PTHR32440:SF11">
    <property type="entry name" value="METALLOPHOSPHOESTERASE DOMAIN-CONTAINING PROTEIN"/>
    <property type="match status" value="1"/>
</dbReference>
<dbReference type="Gene3D" id="3.60.21.10">
    <property type="match status" value="1"/>
</dbReference>
<reference evidence="3 4" key="1">
    <citation type="journal article" date="2011" name="PLoS Pathog.">
        <title>Endophytic Life Strategies Decoded by Genome and Transcriptome Analyses of the Mutualistic Root Symbiont Piriformospora indica.</title>
        <authorList>
            <person name="Zuccaro A."/>
            <person name="Lahrmann U."/>
            <person name="Guldener U."/>
            <person name="Langen G."/>
            <person name="Pfiffi S."/>
            <person name="Biedenkopf D."/>
            <person name="Wong P."/>
            <person name="Samans B."/>
            <person name="Grimm C."/>
            <person name="Basiewicz M."/>
            <person name="Murat C."/>
            <person name="Martin F."/>
            <person name="Kogel K.H."/>
        </authorList>
    </citation>
    <scope>NUCLEOTIDE SEQUENCE [LARGE SCALE GENOMIC DNA]</scope>
    <source>
        <strain evidence="3 4">DSM 11827</strain>
    </source>
</reference>
<dbReference type="GO" id="GO:0016788">
    <property type="term" value="F:hydrolase activity, acting on ester bonds"/>
    <property type="evidence" value="ECO:0007669"/>
    <property type="project" value="TreeGrafter"/>
</dbReference>
<dbReference type="EMBL" id="CAFZ01000103">
    <property type="protein sequence ID" value="CCA71032.1"/>
    <property type="molecule type" value="Genomic_DNA"/>
</dbReference>
<proteinExistence type="predicted"/>
<evidence type="ECO:0000313" key="3">
    <source>
        <dbReference type="EMBL" id="CCA71032.1"/>
    </source>
</evidence>
<dbReference type="GO" id="GO:0005737">
    <property type="term" value="C:cytoplasm"/>
    <property type="evidence" value="ECO:0007669"/>
    <property type="project" value="TreeGrafter"/>
</dbReference>
<dbReference type="AlphaFoldDB" id="G4TI91"/>
<feature type="signal peptide" evidence="1">
    <location>
        <begin position="1"/>
        <end position="20"/>
    </location>
</feature>